<evidence type="ECO:0000259" key="1">
    <source>
        <dbReference type="PROSITE" id="PS51704"/>
    </source>
</evidence>
<sequence length="296" mass="33206">MKKTLIIFFVLLCFSCKTEKGKKNVEPVSEEQATSSILLEKFKYSPNAKPLISVHRGGKGIKNYPENCLETLKYINDSIDNAIFEIDVAKTKDDVLVLMHDNTIDRTATGNGNIASFTFKELQAFNLEDDFGNETKFKTPKFREVLQWAKNNGVILTIDIKRSVALENVVDLIREVKAEDVSIIITYDLRQAELANAVAPDLMLSVSARNHQEFEWLLRSGIPTQNMIAFTGTRLSPDSLYAKIHSYGIKTMLGTLGNLDKRAETRGDALYNTWVDKGIDVIATDRPFAVAKALHD</sequence>
<keyword evidence="3" id="KW-1185">Reference proteome</keyword>
<accession>A0A4Q9FG11</accession>
<dbReference type="PANTHER" id="PTHR46320:SF1">
    <property type="entry name" value="GLYCEROPHOSPHODIESTER PHOSPHODIESTERASE 1"/>
    <property type="match status" value="1"/>
</dbReference>
<name>A0A4Q9FG11_9FLAO</name>
<protein>
    <submittedName>
        <fullName evidence="2">Glycerophosphodiester phosphodiesterase family protein</fullName>
    </submittedName>
</protein>
<comment type="caution">
    <text evidence="2">The sequence shown here is derived from an EMBL/GenBank/DDBJ whole genome shotgun (WGS) entry which is preliminary data.</text>
</comment>
<dbReference type="PANTHER" id="PTHR46320">
    <property type="entry name" value="GLYCEROPHOSPHODIESTER PHOSPHODIESTERASE 1"/>
    <property type="match status" value="1"/>
</dbReference>
<dbReference type="RefSeq" id="WP_130965194.1">
    <property type="nucleotide sequence ID" value="NZ_SIRT01000014.1"/>
</dbReference>
<dbReference type="SUPFAM" id="SSF51695">
    <property type="entry name" value="PLC-like phosphodiesterases"/>
    <property type="match status" value="1"/>
</dbReference>
<dbReference type="EMBL" id="SIRT01000014">
    <property type="protein sequence ID" value="TBN00384.1"/>
    <property type="molecule type" value="Genomic_DNA"/>
</dbReference>
<dbReference type="GO" id="GO:0070291">
    <property type="term" value="P:N-acylethanolamine metabolic process"/>
    <property type="evidence" value="ECO:0007669"/>
    <property type="project" value="TreeGrafter"/>
</dbReference>
<evidence type="ECO:0000313" key="3">
    <source>
        <dbReference type="Proteomes" id="UP000291142"/>
    </source>
</evidence>
<proteinExistence type="predicted"/>
<organism evidence="2 3">
    <name type="scientific">Hyunsoonleella flava</name>
    <dbReference type="NCBI Taxonomy" id="2527939"/>
    <lineage>
        <taxon>Bacteria</taxon>
        <taxon>Pseudomonadati</taxon>
        <taxon>Bacteroidota</taxon>
        <taxon>Flavobacteriia</taxon>
        <taxon>Flavobacteriales</taxon>
        <taxon>Flavobacteriaceae</taxon>
    </lineage>
</organism>
<dbReference type="InterPro" id="IPR030395">
    <property type="entry name" value="GP_PDE_dom"/>
</dbReference>
<feature type="domain" description="GP-PDE" evidence="1">
    <location>
        <begin position="50"/>
        <end position="294"/>
    </location>
</feature>
<dbReference type="Proteomes" id="UP000291142">
    <property type="component" value="Unassembled WGS sequence"/>
</dbReference>
<evidence type="ECO:0000313" key="2">
    <source>
        <dbReference type="EMBL" id="TBN00384.1"/>
    </source>
</evidence>
<dbReference type="GO" id="GO:0006644">
    <property type="term" value="P:phospholipid metabolic process"/>
    <property type="evidence" value="ECO:0007669"/>
    <property type="project" value="TreeGrafter"/>
</dbReference>
<dbReference type="GO" id="GO:0006580">
    <property type="term" value="P:ethanolamine metabolic process"/>
    <property type="evidence" value="ECO:0007669"/>
    <property type="project" value="TreeGrafter"/>
</dbReference>
<dbReference type="InterPro" id="IPR017946">
    <property type="entry name" value="PLC-like_Pdiesterase_TIM-brl"/>
</dbReference>
<reference evidence="2 3" key="1">
    <citation type="submission" date="2019-02" db="EMBL/GenBank/DDBJ databases">
        <title>Hyunsoonleella sp., isolated from marine sediment.</title>
        <authorList>
            <person name="Liu B.-T."/>
        </authorList>
    </citation>
    <scope>NUCLEOTIDE SEQUENCE [LARGE SCALE GENOMIC DNA]</scope>
    <source>
        <strain evidence="2 3">T58</strain>
    </source>
</reference>
<dbReference type="Pfam" id="PF03009">
    <property type="entry name" value="GDPD"/>
    <property type="match status" value="1"/>
</dbReference>
<dbReference type="PROSITE" id="PS51704">
    <property type="entry name" value="GP_PDE"/>
    <property type="match status" value="1"/>
</dbReference>
<gene>
    <name evidence="2" type="ORF">EYD45_14035</name>
</gene>
<dbReference type="AlphaFoldDB" id="A0A4Q9FG11"/>
<dbReference type="CDD" id="cd08566">
    <property type="entry name" value="GDPD_AtGDE_like"/>
    <property type="match status" value="1"/>
</dbReference>
<dbReference type="Gene3D" id="3.20.20.190">
    <property type="entry name" value="Phosphatidylinositol (PI) phosphodiesterase"/>
    <property type="match status" value="1"/>
</dbReference>
<dbReference type="OrthoDB" id="384721at2"/>
<dbReference type="GO" id="GO:0008889">
    <property type="term" value="F:glycerophosphodiester phosphodiesterase activity"/>
    <property type="evidence" value="ECO:0007669"/>
    <property type="project" value="TreeGrafter"/>
</dbReference>
<dbReference type="GO" id="GO:0005886">
    <property type="term" value="C:plasma membrane"/>
    <property type="evidence" value="ECO:0007669"/>
    <property type="project" value="TreeGrafter"/>
</dbReference>